<protein>
    <submittedName>
        <fullName evidence="1">Uncharacterized protein</fullName>
    </submittedName>
</protein>
<proteinExistence type="predicted"/>
<accession>A0AAV6FXZ0</accession>
<dbReference type="Proteomes" id="UP000823561">
    <property type="component" value="Chromosome 17"/>
</dbReference>
<reference evidence="1 2" key="1">
    <citation type="submission" date="2020-10" db="EMBL/GenBank/DDBJ databases">
        <title>Chromosome-scale genome assembly of the Allis shad, Alosa alosa.</title>
        <authorList>
            <person name="Margot Z."/>
            <person name="Christophe K."/>
            <person name="Cabau C."/>
            <person name="Louis A."/>
            <person name="Berthelot C."/>
            <person name="Parey E."/>
            <person name="Roest Crollius H."/>
            <person name="Montfort J."/>
            <person name="Robinson-Rechavi M."/>
            <person name="Bucao C."/>
            <person name="Bouchez O."/>
            <person name="Gislard M."/>
            <person name="Lluch J."/>
            <person name="Milhes M."/>
            <person name="Lampietro C."/>
            <person name="Lopez Roques C."/>
            <person name="Donnadieu C."/>
            <person name="Braasch I."/>
            <person name="Desvignes T."/>
            <person name="Postlethwait J."/>
            <person name="Bobe J."/>
            <person name="Guiguen Y."/>
        </authorList>
    </citation>
    <scope>NUCLEOTIDE SEQUENCE [LARGE SCALE GENOMIC DNA]</scope>
    <source>
        <strain evidence="1">M-15738</strain>
        <tissue evidence="1">Blood</tissue>
    </source>
</reference>
<dbReference type="AlphaFoldDB" id="A0AAV6FXZ0"/>
<evidence type="ECO:0000313" key="1">
    <source>
        <dbReference type="EMBL" id="KAG5267309.1"/>
    </source>
</evidence>
<gene>
    <name evidence="1" type="ORF">AALO_G00220320</name>
</gene>
<evidence type="ECO:0000313" key="2">
    <source>
        <dbReference type="Proteomes" id="UP000823561"/>
    </source>
</evidence>
<name>A0AAV6FXZ0_9TELE</name>
<sequence length="141" mass="16163">MIENVDKHPNGENLLAMEVLTVHHRQALTTGNSHESHRCRKLISKILVSGDVDKMIKQSLILAHPVTSQSLRDDAGLSRPPQRANDNILCEDDTKLDYKMGNKNIVKRYCQDGIIDHNQQDRLLSWVQEDSHLDRNTPEYK</sequence>
<organism evidence="1 2">
    <name type="scientific">Alosa alosa</name>
    <name type="common">allis shad</name>
    <dbReference type="NCBI Taxonomy" id="278164"/>
    <lineage>
        <taxon>Eukaryota</taxon>
        <taxon>Metazoa</taxon>
        <taxon>Chordata</taxon>
        <taxon>Craniata</taxon>
        <taxon>Vertebrata</taxon>
        <taxon>Euteleostomi</taxon>
        <taxon>Actinopterygii</taxon>
        <taxon>Neopterygii</taxon>
        <taxon>Teleostei</taxon>
        <taxon>Clupei</taxon>
        <taxon>Clupeiformes</taxon>
        <taxon>Clupeoidei</taxon>
        <taxon>Clupeidae</taxon>
        <taxon>Alosa</taxon>
    </lineage>
</organism>
<keyword evidence="2" id="KW-1185">Reference proteome</keyword>
<dbReference type="EMBL" id="JADWDJ010000017">
    <property type="protein sequence ID" value="KAG5267309.1"/>
    <property type="molecule type" value="Genomic_DNA"/>
</dbReference>
<comment type="caution">
    <text evidence="1">The sequence shown here is derived from an EMBL/GenBank/DDBJ whole genome shotgun (WGS) entry which is preliminary data.</text>
</comment>